<keyword evidence="3" id="KW-1185">Reference proteome</keyword>
<dbReference type="PROSITE" id="PS01284">
    <property type="entry name" value="TNASE_2"/>
    <property type="match status" value="1"/>
</dbReference>
<name>A0A803XYA3_MELGA</name>
<dbReference type="AlphaFoldDB" id="A0A803XYA3"/>
<reference evidence="2 3" key="1">
    <citation type="journal article" date="2010" name="PLoS Biol.">
        <title>Multi-platform next-generation sequencing of the domestic turkey (Meleagris gallopavo): genome assembly and analysis.</title>
        <authorList>
            <person name="Dalloul R.A."/>
            <person name="Long J.A."/>
            <person name="Zimin A.V."/>
            <person name="Aslam L."/>
            <person name="Beal K."/>
            <person name="Blomberg L.A."/>
            <person name="Bouffard P."/>
            <person name="Burt D.W."/>
            <person name="Crasta O."/>
            <person name="Crooijmans R.P."/>
            <person name="Cooper K."/>
            <person name="Coulombe R.A."/>
            <person name="De S."/>
            <person name="Delany M.E."/>
            <person name="Dodgson J.B."/>
            <person name="Dong J.J."/>
            <person name="Evans C."/>
            <person name="Frederickson K.M."/>
            <person name="Flicek P."/>
            <person name="Florea L."/>
            <person name="Folkerts O."/>
            <person name="Groenen M.A."/>
            <person name="Harkins T.T."/>
            <person name="Herrero J."/>
            <person name="Hoffmann S."/>
            <person name="Megens H.J."/>
            <person name="Jiang A."/>
            <person name="de Jong P."/>
            <person name="Kaiser P."/>
            <person name="Kim H."/>
            <person name="Kim K.W."/>
            <person name="Kim S."/>
            <person name="Langenberger D."/>
            <person name="Lee M.K."/>
            <person name="Lee T."/>
            <person name="Mane S."/>
            <person name="Marcais G."/>
            <person name="Marz M."/>
            <person name="McElroy A.P."/>
            <person name="Modise T."/>
            <person name="Nefedov M."/>
            <person name="Notredame C."/>
            <person name="Paton I.R."/>
            <person name="Payne W.S."/>
            <person name="Pertea G."/>
            <person name="Prickett D."/>
            <person name="Puiu D."/>
            <person name="Qioa D."/>
            <person name="Raineri E."/>
            <person name="Ruffier M."/>
            <person name="Salzberg S.L."/>
            <person name="Schatz M.C."/>
            <person name="Scheuring C."/>
            <person name="Schmidt C.J."/>
            <person name="Schroeder S."/>
            <person name="Searle S.M."/>
            <person name="Smith E.J."/>
            <person name="Smith J."/>
            <person name="Sonstegard T.S."/>
            <person name="Stadler P.F."/>
            <person name="Tafer H."/>
            <person name="Tu Z.J."/>
            <person name="Van Tassell C.P."/>
            <person name="Vilella A.J."/>
            <person name="Williams K.P."/>
            <person name="Yorke J.A."/>
            <person name="Zhang L."/>
            <person name="Zhang H.B."/>
            <person name="Zhang X."/>
            <person name="Zhang Y."/>
            <person name="Reed K.M."/>
        </authorList>
    </citation>
    <scope>NUCLEOTIDE SEQUENCE [LARGE SCALE GENOMIC DNA]</scope>
</reference>
<dbReference type="Proteomes" id="UP000001645">
    <property type="component" value="Chromosome 1"/>
</dbReference>
<keyword evidence="1" id="KW-0812">Transmembrane</keyword>
<dbReference type="SUPFAM" id="SSF50199">
    <property type="entry name" value="Staphylococcal nuclease"/>
    <property type="match status" value="1"/>
</dbReference>
<dbReference type="Ensembl" id="ENSMGAT00000035768.1">
    <property type="protein sequence ID" value="ENSMGAP00000024499.1"/>
    <property type="gene ID" value="ENSMGAG00000019721.1"/>
</dbReference>
<evidence type="ECO:0000313" key="2">
    <source>
        <dbReference type="Ensembl" id="ENSMGAP00000024499.1"/>
    </source>
</evidence>
<keyword evidence="1" id="KW-1133">Transmembrane helix</keyword>
<dbReference type="GO" id="GO:0004518">
    <property type="term" value="F:nuclease activity"/>
    <property type="evidence" value="ECO:0007669"/>
    <property type="project" value="InterPro"/>
</dbReference>
<dbReference type="InterPro" id="IPR002071">
    <property type="entry name" value="Thermonucl_AS"/>
</dbReference>
<dbReference type="InterPro" id="IPR035437">
    <property type="entry name" value="SNase_OB-fold_sf"/>
</dbReference>
<accession>A0A803XYA3</accession>
<organism evidence="2 3">
    <name type="scientific">Meleagris gallopavo</name>
    <name type="common">Wild turkey</name>
    <dbReference type="NCBI Taxonomy" id="9103"/>
    <lineage>
        <taxon>Eukaryota</taxon>
        <taxon>Metazoa</taxon>
        <taxon>Chordata</taxon>
        <taxon>Craniata</taxon>
        <taxon>Vertebrata</taxon>
        <taxon>Euteleostomi</taxon>
        <taxon>Archelosauria</taxon>
        <taxon>Archosauria</taxon>
        <taxon>Dinosauria</taxon>
        <taxon>Saurischia</taxon>
        <taxon>Theropoda</taxon>
        <taxon>Coelurosauria</taxon>
        <taxon>Aves</taxon>
        <taxon>Neognathae</taxon>
        <taxon>Galloanserae</taxon>
        <taxon>Galliformes</taxon>
        <taxon>Phasianidae</taxon>
        <taxon>Meleagridinae</taxon>
        <taxon>Meleagris</taxon>
    </lineage>
</organism>
<protein>
    <submittedName>
        <fullName evidence="2">Uncharacterized protein</fullName>
    </submittedName>
</protein>
<reference evidence="2" key="3">
    <citation type="submission" date="2025-09" db="UniProtKB">
        <authorList>
            <consortium name="Ensembl"/>
        </authorList>
    </citation>
    <scope>IDENTIFICATION</scope>
</reference>
<keyword evidence="1" id="KW-0472">Membrane</keyword>
<evidence type="ECO:0000313" key="3">
    <source>
        <dbReference type="Proteomes" id="UP000001645"/>
    </source>
</evidence>
<feature type="transmembrane region" description="Helical" evidence="1">
    <location>
        <begin position="81"/>
        <end position="102"/>
    </location>
</feature>
<dbReference type="GO" id="GO:0003676">
    <property type="term" value="F:nucleic acid binding"/>
    <property type="evidence" value="ECO:0007669"/>
    <property type="project" value="InterPro"/>
</dbReference>
<dbReference type="Gene3D" id="2.40.50.90">
    <property type="match status" value="1"/>
</dbReference>
<evidence type="ECO:0000256" key="1">
    <source>
        <dbReference type="SAM" id="Phobius"/>
    </source>
</evidence>
<sequence length="146" mass="16145">MASVANPGQGGSAPPLAVQRGIVKMPWGFPAREFLRKKLIGKEVCFTVEYKTPQGREYGMVYLGKGEHACAVRAAWEMLHFGFPLLTFLVRLTLTFALGLVLTRTRAVVSLQVGCQRVPWGCGIAEWLGWGVELRHGLGWKGPYRS</sequence>
<reference evidence="2" key="2">
    <citation type="submission" date="2025-08" db="UniProtKB">
        <authorList>
            <consortium name="Ensembl"/>
        </authorList>
    </citation>
    <scope>IDENTIFICATION</scope>
</reference>
<proteinExistence type="predicted"/>
<dbReference type="InParanoid" id="A0A803XYA3"/>